<feature type="transmembrane region" description="Helical" evidence="6">
    <location>
        <begin position="202"/>
        <end position="219"/>
    </location>
</feature>
<dbReference type="PANTHER" id="PTHR22950:SF680">
    <property type="entry name" value="PROTON-COUPLED AMINO ACID TRANSPORTER 4-LIKE PROTEIN"/>
    <property type="match status" value="1"/>
</dbReference>
<accession>A0A8B9B248</accession>
<evidence type="ECO:0000313" key="8">
    <source>
        <dbReference type="EnsemblMetazoa" id="XP_624573"/>
    </source>
</evidence>
<feature type="region of interest" description="Disordered" evidence="5">
    <location>
        <begin position="1"/>
        <end position="34"/>
    </location>
</feature>
<evidence type="ECO:0000313" key="9">
    <source>
        <dbReference type="Proteomes" id="UP000005203"/>
    </source>
</evidence>
<reference evidence="10" key="2">
    <citation type="submission" date="2025-04" db="UniProtKB">
        <authorList>
            <consortium name="RefSeq"/>
        </authorList>
    </citation>
    <scope>IDENTIFICATION</scope>
    <source>
        <strain evidence="10">DH4</strain>
        <tissue evidence="10">Whole body</tissue>
    </source>
</reference>
<dbReference type="GO" id="GO:0015179">
    <property type="term" value="F:L-amino acid transmembrane transporter activity"/>
    <property type="evidence" value="ECO:0007669"/>
    <property type="project" value="TreeGrafter"/>
</dbReference>
<feature type="transmembrane region" description="Helical" evidence="6">
    <location>
        <begin position="387"/>
        <end position="407"/>
    </location>
</feature>
<feature type="transmembrane region" description="Helical" evidence="6">
    <location>
        <begin position="268"/>
        <end position="287"/>
    </location>
</feature>
<feature type="transmembrane region" description="Helical" evidence="6">
    <location>
        <begin position="454"/>
        <end position="473"/>
    </location>
</feature>
<evidence type="ECO:0000313" key="10">
    <source>
        <dbReference type="RefSeq" id="XP_624573.2"/>
    </source>
</evidence>
<gene>
    <name evidence="10" type="primary">LOC552193</name>
    <name evidence="8" type="synonym">552193</name>
</gene>
<feature type="transmembrane region" description="Helical" evidence="6">
    <location>
        <begin position="343"/>
        <end position="367"/>
    </location>
</feature>
<reference evidence="8" key="1">
    <citation type="submission" date="2021-01" db="UniProtKB">
        <authorList>
            <consortium name="EnsemblMetazoa"/>
        </authorList>
    </citation>
    <scope>IDENTIFICATION</scope>
    <source>
        <strain evidence="8">DH4</strain>
    </source>
</reference>
<keyword evidence="9" id="KW-1185">Reference proteome</keyword>
<dbReference type="AlphaFoldDB" id="A0A7M7R8A6"/>
<dbReference type="OrthoDB" id="1684102at2759"/>
<dbReference type="GeneID" id="552193"/>
<keyword evidence="2 6" id="KW-0812">Transmembrane</keyword>
<dbReference type="RefSeq" id="XP_624573.2">
    <property type="nucleotide sequence ID" value="XM_624570.5"/>
</dbReference>
<feature type="transmembrane region" description="Helical" evidence="6">
    <location>
        <begin position="413"/>
        <end position="442"/>
    </location>
</feature>
<sequence>MSHDNLGFTSSTDTLDTKRWSSSRSNQNGYDPTHNKSNIYVLELEEKKKSVQEEYEEDYNPYEHRMVAHPTTSFETLLHLLKGSLGTGILAMPRAFYHAGYGIGTVATIIIGLFCTYCMRILVSSEYELCKRKRVASLSYPATAEAALAVGPMPFRRFSRASVHTINLFLMVYQLGTCCVYTVFIATNLKMALKTYVSDIDLRLYMLAILLPLILVNWIRNLKFLAPCSTVANFITFIGFGIILYYIFREPLSFENRDVIGNVENFPLYFGTVLFALEAIGVIMPLENEMKKPKVFMKTFGVLNIGMGVIVALYTGMGFFGYIRYGGAIEGSITFSLGEPLALANAVQILLAIAIFFTHPIQCYVAIDIIWNEYIAPNLEKNSHKLLWEYVVRTSLVLLTFLLAVAIPQLDLFISLFGALCLSGLGLAFPAIIQICTFWTVCDRTERSIMVAKNMSLVLFGILGLIVGTYTSLRDIIKTFS</sequence>
<comment type="subcellular location">
    <subcellularLocation>
        <location evidence="1">Membrane</location>
        <topology evidence="1">Multi-pass membrane protein</topology>
    </subcellularLocation>
</comment>
<evidence type="ECO:0000256" key="5">
    <source>
        <dbReference type="SAM" id="MobiDB-lite"/>
    </source>
</evidence>
<evidence type="ECO:0000256" key="2">
    <source>
        <dbReference type="ARBA" id="ARBA00022692"/>
    </source>
</evidence>
<dbReference type="Proteomes" id="UP000005203">
    <property type="component" value="Linkage group LG3"/>
</dbReference>
<dbReference type="OMA" id="ICTHWYQ"/>
<feature type="transmembrane region" description="Helical" evidence="6">
    <location>
        <begin position="166"/>
        <end position="187"/>
    </location>
</feature>
<evidence type="ECO:0000259" key="7">
    <source>
        <dbReference type="Pfam" id="PF01490"/>
    </source>
</evidence>
<evidence type="ECO:0000256" key="4">
    <source>
        <dbReference type="ARBA" id="ARBA00023136"/>
    </source>
</evidence>
<proteinExistence type="predicted"/>
<accession>A0A7M7R8A6</accession>
<feature type="transmembrane region" description="Helical" evidence="6">
    <location>
        <begin position="99"/>
        <end position="123"/>
    </location>
</feature>
<feature type="transmembrane region" description="Helical" evidence="6">
    <location>
        <begin position="299"/>
        <end position="323"/>
    </location>
</feature>
<dbReference type="GO" id="GO:0005774">
    <property type="term" value="C:vacuolar membrane"/>
    <property type="evidence" value="ECO:0007669"/>
    <property type="project" value="TreeGrafter"/>
</dbReference>
<feature type="domain" description="Amino acid transporter transmembrane" evidence="7">
    <location>
        <begin position="70"/>
        <end position="472"/>
    </location>
</feature>
<dbReference type="InterPro" id="IPR013057">
    <property type="entry name" value="AA_transpt_TM"/>
</dbReference>
<keyword evidence="3 6" id="KW-1133">Transmembrane helix</keyword>
<evidence type="ECO:0000256" key="1">
    <source>
        <dbReference type="ARBA" id="ARBA00004141"/>
    </source>
</evidence>
<protein>
    <submittedName>
        <fullName evidence="10">Proton-coupled amino acid transporter-like protein CG1139</fullName>
    </submittedName>
</protein>
<dbReference type="Pfam" id="PF01490">
    <property type="entry name" value="Aa_trans"/>
    <property type="match status" value="1"/>
</dbReference>
<evidence type="ECO:0000256" key="3">
    <source>
        <dbReference type="ARBA" id="ARBA00022989"/>
    </source>
</evidence>
<evidence type="ECO:0000256" key="6">
    <source>
        <dbReference type="SAM" id="Phobius"/>
    </source>
</evidence>
<feature type="transmembrane region" description="Helical" evidence="6">
    <location>
        <begin position="231"/>
        <end position="248"/>
    </location>
</feature>
<accession>A0A8U1I0T1</accession>
<organism evidence="9 10">
    <name type="scientific">Apis mellifera</name>
    <name type="common">Honeybee</name>
    <dbReference type="NCBI Taxonomy" id="7460"/>
    <lineage>
        <taxon>Eukaryota</taxon>
        <taxon>Metazoa</taxon>
        <taxon>Ecdysozoa</taxon>
        <taxon>Arthropoda</taxon>
        <taxon>Hexapoda</taxon>
        <taxon>Insecta</taxon>
        <taxon>Pterygota</taxon>
        <taxon>Neoptera</taxon>
        <taxon>Endopterygota</taxon>
        <taxon>Hymenoptera</taxon>
        <taxon>Apocrita</taxon>
        <taxon>Aculeata</taxon>
        <taxon>Apoidea</taxon>
        <taxon>Anthophila</taxon>
        <taxon>Apidae</taxon>
        <taxon>Apis</taxon>
    </lineage>
</organism>
<dbReference type="EnsemblMetazoa" id="XM_624570">
    <property type="protein sequence ID" value="XP_624573"/>
    <property type="gene ID" value="LOC552193"/>
</dbReference>
<dbReference type="PANTHER" id="PTHR22950">
    <property type="entry name" value="AMINO ACID TRANSPORTER"/>
    <property type="match status" value="1"/>
</dbReference>
<keyword evidence="4 6" id="KW-0472">Membrane</keyword>
<dbReference type="KEGG" id="ame:552193"/>
<name>A0A7M7R8A6_APIME</name>
<feature type="compositionally biased region" description="Polar residues" evidence="5">
    <location>
        <begin position="7"/>
        <end position="34"/>
    </location>
</feature>